<dbReference type="Proteomes" id="UP000215027">
    <property type="component" value="Chromosome I"/>
</dbReference>
<dbReference type="PANTHER" id="PTHR30250:SF11">
    <property type="entry name" value="O-ANTIGEN TRANSPORTER-RELATED"/>
    <property type="match status" value="1"/>
</dbReference>
<dbReference type="PANTHER" id="PTHR30250">
    <property type="entry name" value="PST FAMILY PREDICTED COLANIC ACID TRANSPORTER"/>
    <property type="match status" value="1"/>
</dbReference>
<reference evidence="8" key="1">
    <citation type="submission" date="2016-01" db="EMBL/GenBank/DDBJ databases">
        <authorList>
            <person name="Mcilroy J.S."/>
            <person name="Karst M S."/>
            <person name="Albertsen M."/>
        </authorList>
    </citation>
    <scope>NUCLEOTIDE SEQUENCE</scope>
    <source>
        <strain evidence="8">Cfx-K</strain>
    </source>
</reference>
<dbReference type="InterPro" id="IPR050833">
    <property type="entry name" value="Poly_Biosynth_Transport"/>
</dbReference>
<evidence type="ECO:0000256" key="3">
    <source>
        <dbReference type="ARBA" id="ARBA00022692"/>
    </source>
</evidence>
<feature type="transmembrane region" description="Helical" evidence="7">
    <location>
        <begin position="926"/>
        <end position="947"/>
    </location>
</feature>
<keyword evidence="2" id="KW-1003">Cell membrane</keyword>
<feature type="transmembrane region" description="Helical" evidence="7">
    <location>
        <begin position="604"/>
        <end position="622"/>
    </location>
</feature>
<dbReference type="KEGG" id="pbf:CFX0092_A3316"/>
<evidence type="ECO:0000256" key="7">
    <source>
        <dbReference type="SAM" id="Phobius"/>
    </source>
</evidence>
<feature type="transmembrane region" description="Helical" evidence="7">
    <location>
        <begin position="95"/>
        <end position="120"/>
    </location>
</feature>
<organism evidence="8 9">
    <name type="scientific">Candidatus Promineifilum breve</name>
    <dbReference type="NCBI Taxonomy" id="1806508"/>
    <lineage>
        <taxon>Bacteria</taxon>
        <taxon>Bacillati</taxon>
        <taxon>Chloroflexota</taxon>
        <taxon>Ardenticatenia</taxon>
        <taxon>Candidatus Promineifilales</taxon>
        <taxon>Candidatus Promineifilaceae</taxon>
        <taxon>Candidatus Promineifilum</taxon>
    </lineage>
</organism>
<protein>
    <submittedName>
        <fullName evidence="8">Polysaccharide biosynthesis protein</fullName>
    </submittedName>
</protein>
<feature type="transmembrane region" description="Helical" evidence="7">
    <location>
        <begin position="1033"/>
        <end position="1057"/>
    </location>
</feature>
<evidence type="ECO:0000256" key="4">
    <source>
        <dbReference type="ARBA" id="ARBA00022989"/>
    </source>
</evidence>
<evidence type="ECO:0000313" key="9">
    <source>
        <dbReference type="Proteomes" id="UP000215027"/>
    </source>
</evidence>
<keyword evidence="9" id="KW-1185">Reference proteome</keyword>
<name>A0A160T5J2_9CHLR</name>
<feature type="transmembrane region" description="Helical" evidence="7">
    <location>
        <begin position="1250"/>
        <end position="1272"/>
    </location>
</feature>
<dbReference type="RefSeq" id="WP_157913227.1">
    <property type="nucleotide sequence ID" value="NZ_LN890655.1"/>
</dbReference>
<feature type="transmembrane region" description="Helical" evidence="7">
    <location>
        <begin position="1216"/>
        <end position="1238"/>
    </location>
</feature>
<evidence type="ECO:0000256" key="5">
    <source>
        <dbReference type="ARBA" id="ARBA00023136"/>
    </source>
</evidence>
<feature type="transmembrane region" description="Helical" evidence="7">
    <location>
        <begin position="1134"/>
        <end position="1156"/>
    </location>
</feature>
<keyword evidence="4 7" id="KW-1133">Transmembrane helix</keyword>
<keyword evidence="3 7" id="KW-0812">Transmembrane</keyword>
<gene>
    <name evidence="8" type="ORF">CFX0092_A3316</name>
</gene>
<feature type="compositionally biased region" description="Basic and acidic residues" evidence="6">
    <location>
        <begin position="492"/>
        <end position="505"/>
    </location>
</feature>
<dbReference type="EMBL" id="LN890655">
    <property type="protein sequence ID" value="CUS05194.2"/>
    <property type="molecule type" value="Genomic_DNA"/>
</dbReference>
<feature type="transmembrane region" description="Helical" evidence="7">
    <location>
        <begin position="453"/>
        <end position="472"/>
    </location>
</feature>
<sequence length="1406" mass="152954">MMSARWRRLRPDALIVLAYLILPLLLYAGVTLGPRTMLPADNLFQWPPWLAAAAEFDATPPHNALIGDLIIQNYPWKRFTLSSLRGGEIPLWNPYLFAGAPFLANGQHSALYPFSVLYLVLPLAKAYGWFVLSQVWLAGVSMYVFGRILGMRRGGAALAGFVYQGAQFLVISAAVFPMIAAAVVWLPFLLGCIERVITTSLGPAETRHRALLWAAVGAVGLACQVLAGHAEFTYYTLLIMALFALWRIVAAWQGSRGAGEQGRESAPLPPRSPAPLRPLLWLSALFATGLLIAAVQLVPLFEVGRINFRVGSASFAEVRGWAYPPRHALALLLPNFYGNPTHHAVRDAFTGDSIPLELNYHGGLNPYGATTTSWGTKNYVEGAAYMGILPLLLAGVGLTAIFRRRGPVARRAHALFFAGLAGVSLAFIFGTPLYALLYYGLPFIDQLHTPFRWVFPLALAVAALAGFGVDELRITNDELRMKKAGEQGGRGAGERDDRDEFAQSRRDAEGRKYSLRLRGLALISSLVMVAGLVVVGGTLLSRVFFDSARPLVERLFHGLAGADYAFPSAELFYSYLYWQLLLFGGLLAASGAALLLLRRARWGIVFACGLIVLDLYAANAGFHSTVDPALLDYTPAAVRWLQEQPGEWRITTYDTTGVGTLNANTPWPQALADVRGYDSIIPKQFTDYMAAIEPQNGLPFNRIQPIGSAAALESPLLDALAVRYVISAEPITSPKFQPVWQGEGVTIYENLAAAPRAYVLPRAAEVHAPDALAALREFDPRRFVVIESSASAAPPQPGELTPATITSATNNQVVVDAAAAQPSWLILNDSFFPGWRAYVRPAGSSEEDEQEVEIVRVNGNFRGVRLEPGQWTVRFRYSPRSFQLGGLMSFMGVTVLAFALGVWGWRRFYRPESAATTTRSIAKNSAAPMALNLFNKGIDFVFAAFYLRVLGPAAAGSFATAIATAGIFEIVANYGLNILLIRDVSQDRGQAGRFLLNSSVLRLFTALIAALPILAYVFVAARGPNPLSGAELAAIVFMMVGMVFSGLALGVAGLFYVHEEAEVPAAMSTVTTILKVGLGVAALLAGYSFVGLAAVSIVVNLITLIVLAALAFRRFDLRGPWTLDRTLMRGMLRLGFPLMLIHLLQTIFISIDVLLLRQLLPDGEKVVGWYNSAWKWFNALQIIPSYFTLALFPIISRAIKDNMDAARRMYRVSLKLMLLLALPIAALTTFAAPPLIGFLGGREFLPQGAIALQIIIWSIPFGWLNSVTNYVLIALGLERMQPRAFTVAVGFNVIANLLLIPRYSFVAAGVVTILSEVVLLLVFAYYARSRDAGIDWLRLAGRPVLLTAIMLAAMWLGNQLHLIVALALGVVVYIVGLFALRVIEPEERAALLAVLPGPVARRLGGV</sequence>
<feature type="transmembrane region" description="Helical" evidence="7">
    <location>
        <begin position="1093"/>
        <end position="1113"/>
    </location>
</feature>
<feature type="transmembrane region" description="Helical" evidence="7">
    <location>
        <begin position="166"/>
        <end position="190"/>
    </location>
</feature>
<dbReference type="CDD" id="cd13128">
    <property type="entry name" value="MATE_Wzx_like"/>
    <property type="match status" value="1"/>
</dbReference>
<evidence type="ECO:0000256" key="2">
    <source>
        <dbReference type="ARBA" id="ARBA00022475"/>
    </source>
</evidence>
<feature type="transmembrane region" description="Helical" evidence="7">
    <location>
        <begin position="127"/>
        <end position="146"/>
    </location>
</feature>
<feature type="transmembrane region" description="Helical" evidence="7">
    <location>
        <begin position="1176"/>
        <end position="1195"/>
    </location>
</feature>
<feature type="transmembrane region" description="Helical" evidence="7">
    <location>
        <begin position="383"/>
        <end position="402"/>
    </location>
</feature>
<feature type="transmembrane region" description="Helical" evidence="7">
    <location>
        <begin position="210"/>
        <end position="227"/>
    </location>
</feature>
<dbReference type="GO" id="GO:0005886">
    <property type="term" value="C:plasma membrane"/>
    <property type="evidence" value="ECO:0007669"/>
    <property type="project" value="UniProtKB-SubCell"/>
</dbReference>
<feature type="transmembrane region" description="Helical" evidence="7">
    <location>
        <begin position="1284"/>
        <end position="1300"/>
    </location>
</feature>
<proteinExistence type="predicted"/>
<feature type="transmembrane region" description="Helical" evidence="7">
    <location>
        <begin position="279"/>
        <end position="301"/>
    </location>
</feature>
<feature type="transmembrane region" description="Helical" evidence="7">
    <location>
        <begin position="1362"/>
        <end position="1383"/>
    </location>
</feature>
<evidence type="ECO:0000256" key="1">
    <source>
        <dbReference type="ARBA" id="ARBA00004651"/>
    </source>
</evidence>
<feature type="transmembrane region" description="Helical" evidence="7">
    <location>
        <begin position="414"/>
        <end position="441"/>
    </location>
</feature>
<accession>A0A160T5J2</accession>
<feature type="transmembrane region" description="Helical" evidence="7">
    <location>
        <begin position="233"/>
        <end position="252"/>
    </location>
</feature>
<feature type="region of interest" description="Disordered" evidence="6">
    <location>
        <begin position="485"/>
        <end position="505"/>
    </location>
</feature>
<feature type="transmembrane region" description="Helical" evidence="7">
    <location>
        <begin position="1000"/>
        <end position="1021"/>
    </location>
</feature>
<keyword evidence="5 7" id="KW-0472">Membrane</keyword>
<feature type="transmembrane region" description="Helical" evidence="7">
    <location>
        <begin position="1306"/>
        <end position="1327"/>
    </location>
</feature>
<dbReference type="OrthoDB" id="151392at2"/>
<evidence type="ECO:0000313" key="8">
    <source>
        <dbReference type="EMBL" id="CUS05194.2"/>
    </source>
</evidence>
<evidence type="ECO:0000256" key="6">
    <source>
        <dbReference type="SAM" id="MobiDB-lite"/>
    </source>
</evidence>
<feature type="transmembrane region" description="Helical" evidence="7">
    <location>
        <begin position="1339"/>
        <end position="1356"/>
    </location>
</feature>
<feature type="transmembrane region" description="Helical" evidence="7">
    <location>
        <begin position="520"/>
        <end position="545"/>
    </location>
</feature>
<dbReference type="Pfam" id="PF01943">
    <property type="entry name" value="Polysacc_synt"/>
    <property type="match status" value="1"/>
</dbReference>
<feature type="transmembrane region" description="Helical" evidence="7">
    <location>
        <begin position="1069"/>
        <end position="1087"/>
    </location>
</feature>
<feature type="transmembrane region" description="Helical" evidence="7">
    <location>
        <begin position="884"/>
        <end position="905"/>
    </location>
</feature>
<dbReference type="InterPro" id="IPR002797">
    <property type="entry name" value="Polysacc_synth"/>
</dbReference>
<comment type="subcellular location">
    <subcellularLocation>
        <location evidence="1">Cell membrane</location>
        <topology evidence="1">Multi-pass membrane protein</topology>
    </subcellularLocation>
</comment>
<feature type="transmembrane region" description="Helical" evidence="7">
    <location>
        <begin position="576"/>
        <end position="597"/>
    </location>
</feature>
<feature type="transmembrane region" description="Helical" evidence="7">
    <location>
        <begin position="953"/>
        <end position="980"/>
    </location>
</feature>